<dbReference type="GO" id="GO:0006355">
    <property type="term" value="P:regulation of DNA-templated transcription"/>
    <property type="evidence" value="ECO:0007669"/>
    <property type="project" value="InterPro"/>
</dbReference>
<dbReference type="InterPro" id="IPR016032">
    <property type="entry name" value="Sig_transdc_resp-reg_C-effctor"/>
</dbReference>
<dbReference type="SUPFAM" id="SSF48452">
    <property type="entry name" value="TPR-like"/>
    <property type="match status" value="1"/>
</dbReference>
<dbReference type="CDD" id="cd06170">
    <property type="entry name" value="LuxR_C_like"/>
    <property type="match status" value="1"/>
</dbReference>
<dbReference type="PRINTS" id="PR00364">
    <property type="entry name" value="DISEASERSIST"/>
</dbReference>
<dbReference type="InterPro" id="IPR027417">
    <property type="entry name" value="P-loop_NTPase"/>
</dbReference>
<dbReference type="PANTHER" id="PTHR47691:SF3">
    <property type="entry name" value="HTH-TYPE TRANSCRIPTIONAL REGULATOR RV0890C-RELATED"/>
    <property type="match status" value="1"/>
</dbReference>
<name>A0A3N0GXH3_9ACTN</name>
<dbReference type="OrthoDB" id="3755432at2"/>
<dbReference type="PANTHER" id="PTHR47691">
    <property type="entry name" value="REGULATOR-RELATED"/>
    <property type="match status" value="1"/>
</dbReference>
<organism evidence="2 3">
    <name type="scientific">Nocardioides pocheonensis</name>
    <dbReference type="NCBI Taxonomy" id="661485"/>
    <lineage>
        <taxon>Bacteria</taxon>
        <taxon>Bacillati</taxon>
        <taxon>Actinomycetota</taxon>
        <taxon>Actinomycetes</taxon>
        <taxon>Propionibacteriales</taxon>
        <taxon>Nocardioidaceae</taxon>
        <taxon>Nocardioides</taxon>
    </lineage>
</organism>
<protein>
    <submittedName>
        <fullName evidence="2">LuxR family transcriptional regulator</fullName>
    </submittedName>
</protein>
<dbReference type="InterPro" id="IPR011990">
    <property type="entry name" value="TPR-like_helical_dom_sf"/>
</dbReference>
<evidence type="ECO:0000259" key="1">
    <source>
        <dbReference type="PROSITE" id="PS50043"/>
    </source>
</evidence>
<dbReference type="Pfam" id="PF00196">
    <property type="entry name" value="GerE"/>
    <property type="match status" value="1"/>
</dbReference>
<dbReference type="SUPFAM" id="SSF46894">
    <property type="entry name" value="C-terminal effector domain of the bipartite response regulators"/>
    <property type="match status" value="1"/>
</dbReference>
<dbReference type="Gene3D" id="1.25.40.10">
    <property type="entry name" value="Tetratricopeptide repeat domain"/>
    <property type="match status" value="1"/>
</dbReference>
<dbReference type="PRINTS" id="PR00038">
    <property type="entry name" value="HTHLUXR"/>
</dbReference>
<evidence type="ECO:0000313" key="2">
    <source>
        <dbReference type="EMBL" id="RNM16782.1"/>
    </source>
</evidence>
<gene>
    <name evidence="2" type="ORF">EFL26_04540</name>
</gene>
<dbReference type="Pfam" id="PF13401">
    <property type="entry name" value="AAA_22"/>
    <property type="match status" value="1"/>
</dbReference>
<dbReference type="InterPro" id="IPR049945">
    <property type="entry name" value="AAA_22"/>
</dbReference>
<dbReference type="GO" id="GO:0003677">
    <property type="term" value="F:DNA binding"/>
    <property type="evidence" value="ECO:0007669"/>
    <property type="project" value="InterPro"/>
</dbReference>
<comment type="caution">
    <text evidence="2">The sequence shown here is derived from an EMBL/GenBank/DDBJ whole genome shotgun (WGS) entry which is preliminary data.</text>
</comment>
<dbReference type="GO" id="GO:0016887">
    <property type="term" value="F:ATP hydrolysis activity"/>
    <property type="evidence" value="ECO:0007669"/>
    <property type="project" value="InterPro"/>
</dbReference>
<dbReference type="EMBL" id="RJSF01000007">
    <property type="protein sequence ID" value="RNM16782.1"/>
    <property type="molecule type" value="Genomic_DNA"/>
</dbReference>
<dbReference type="Gene3D" id="3.40.50.300">
    <property type="entry name" value="P-loop containing nucleotide triphosphate hydrolases"/>
    <property type="match status" value="1"/>
</dbReference>
<accession>A0A3N0GXH3</accession>
<sequence length="775" mass="84512">MASRSANPPDNLPADLTSFVGRRSEAHAVRQLLSADRLVTLTGVGGVGKTRLALRVAHDLRRAFPDGVCLVELASLKDPDLLPHTLLAALGIREHSAPATLVLSDYLRARHILLVLDNCEHILVATADLADRLLRVAPKLRILATSRQALRLAGEHVYAVPTLPVPDVDVRLAPGTATQFAAVDLFAARAAAVVPGFEITADNEQAVIQVCQRLEGIPLALELAAVRLRVLTVEELAHRLSGRFELLREGSRNLPERHQTLEALIDWSYELCTPAEQTLWARASVFAGGVGLDALEAVCADELLGEESILDTVAGLTDKSILIRGEHGGRVRFSMLETIREYGQARLRESGSEPEVQRRHRDWYCRLIEKAAAEWFGPGQEDWAALLRVEHPNVRAALEYCLARQDEARVGLRMAGLPWFLWAALGFMTEGRLWLDRALAMDHEPSLERVWALGTAADIAVFQGDEAAATALIDAAHDLAGRLDDPKGLAYATHMRGLRELGADPSAAIPLLVEALERYESVDVPADYPNSVRPALTMAYVLSGDLDRAAEVVEEACTQCKQAGERWLLSYAMWAKGFLRLLQGELEQAEADLCEALQLRRFTPDSLGLAFILDALAWTAAASGECERTAVLLGASDQVWQTVGVPLFGAKHLLARRDQAADLARQAMGNSGFDTAFARGGQLAVDDMLTFALRERRVSPVASPQAHNVLTPREREVADLVAQGLSSKDVAAKLVVSRRTVDAHVDHIFAKLGFNSRTQIAAWVAQQHAAEPPDQ</sequence>
<keyword evidence="3" id="KW-1185">Reference proteome</keyword>
<dbReference type="RefSeq" id="WP_123221673.1">
    <property type="nucleotide sequence ID" value="NZ_RJSF01000007.1"/>
</dbReference>
<dbReference type="InterPro" id="IPR000792">
    <property type="entry name" value="Tscrpt_reg_LuxR_C"/>
</dbReference>
<dbReference type="PROSITE" id="PS50043">
    <property type="entry name" value="HTH_LUXR_2"/>
    <property type="match status" value="1"/>
</dbReference>
<evidence type="ECO:0000313" key="3">
    <source>
        <dbReference type="Proteomes" id="UP000279994"/>
    </source>
</evidence>
<dbReference type="Gene3D" id="1.10.10.10">
    <property type="entry name" value="Winged helix-like DNA-binding domain superfamily/Winged helix DNA-binding domain"/>
    <property type="match status" value="1"/>
</dbReference>
<dbReference type="SMART" id="SM00421">
    <property type="entry name" value="HTH_LUXR"/>
    <property type="match status" value="1"/>
</dbReference>
<feature type="domain" description="HTH luxR-type" evidence="1">
    <location>
        <begin position="703"/>
        <end position="768"/>
    </location>
</feature>
<dbReference type="SUPFAM" id="SSF52540">
    <property type="entry name" value="P-loop containing nucleoside triphosphate hydrolases"/>
    <property type="match status" value="1"/>
</dbReference>
<proteinExistence type="predicted"/>
<dbReference type="PROSITE" id="PS00622">
    <property type="entry name" value="HTH_LUXR_1"/>
    <property type="match status" value="1"/>
</dbReference>
<dbReference type="AlphaFoldDB" id="A0A3N0GXH3"/>
<reference evidence="2 3" key="1">
    <citation type="submission" date="2018-11" db="EMBL/GenBank/DDBJ databases">
        <authorList>
            <person name="Li F."/>
        </authorList>
    </citation>
    <scope>NUCLEOTIDE SEQUENCE [LARGE SCALE GENOMIC DNA]</scope>
    <source>
        <strain evidence="2 3">Gsoil 818</strain>
    </source>
</reference>
<dbReference type="InterPro" id="IPR036388">
    <property type="entry name" value="WH-like_DNA-bd_sf"/>
</dbReference>
<dbReference type="Proteomes" id="UP000279994">
    <property type="component" value="Unassembled WGS sequence"/>
</dbReference>